<proteinExistence type="inferred from homology"/>
<dbReference type="InterPro" id="IPR009100">
    <property type="entry name" value="AcylCoA_DH/oxidase_NM_dom_sf"/>
</dbReference>
<dbReference type="InterPro" id="IPR009075">
    <property type="entry name" value="AcylCo_DH/oxidase_C"/>
</dbReference>
<dbReference type="PANTHER" id="PTHR43884:SF12">
    <property type="entry name" value="ISOVALERYL-COA DEHYDROGENASE, MITOCHONDRIAL-RELATED"/>
    <property type="match status" value="1"/>
</dbReference>
<dbReference type="PANTHER" id="PTHR43884">
    <property type="entry name" value="ACYL-COA DEHYDROGENASE"/>
    <property type="match status" value="1"/>
</dbReference>
<evidence type="ECO:0000256" key="4">
    <source>
        <dbReference type="ARBA" id="ARBA00022827"/>
    </source>
</evidence>
<dbReference type="Proteomes" id="UP000319825">
    <property type="component" value="Unassembled WGS sequence"/>
</dbReference>
<gene>
    <name evidence="7" type="ORF">JD77_00252</name>
</gene>
<dbReference type="PIRSF" id="PIRSF016578">
    <property type="entry name" value="HsaA"/>
    <property type="match status" value="1"/>
</dbReference>
<dbReference type="InterPro" id="IPR037069">
    <property type="entry name" value="AcylCoA_DH/ox_N_sf"/>
</dbReference>
<dbReference type="RefSeq" id="WP_145772670.1">
    <property type="nucleotide sequence ID" value="NZ_BAAATQ010000384.1"/>
</dbReference>
<comment type="caution">
    <text evidence="7">The sequence shown here is derived from an EMBL/GenBank/DDBJ whole genome shotgun (WGS) entry which is preliminary data.</text>
</comment>
<dbReference type="InterPro" id="IPR046373">
    <property type="entry name" value="Acyl-CoA_Oxase/DH_mid-dom_sf"/>
</dbReference>
<feature type="domain" description="Acyl-CoA dehydrogenase/oxidase N-terminal" evidence="6">
    <location>
        <begin position="7"/>
        <end position="115"/>
    </location>
</feature>
<reference evidence="7 8" key="1">
    <citation type="submission" date="2019-07" db="EMBL/GenBank/DDBJ databases">
        <title>R&amp;d 2014.</title>
        <authorList>
            <person name="Klenk H.-P."/>
        </authorList>
    </citation>
    <scope>NUCLEOTIDE SEQUENCE [LARGE SCALE GENOMIC DNA]</scope>
    <source>
        <strain evidence="7 8">DSM 43868</strain>
    </source>
</reference>
<keyword evidence="8" id="KW-1185">Reference proteome</keyword>
<dbReference type="GO" id="GO:0050660">
    <property type="term" value="F:flavin adenine dinucleotide binding"/>
    <property type="evidence" value="ECO:0007669"/>
    <property type="project" value="InterPro"/>
</dbReference>
<evidence type="ECO:0000259" key="6">
    <source>
        <dbReference type="Pfam" id="PF02771"/>
    </source>
</evidence>
<organism evidence="7 8">
    <name type="scientific">Micromonospora olivasterospora</name>
    <dbReference type="NCBI Taxonomy" id="1880"/>
    <lineage>
        <taxon>Bacteria</taxon>
        <taxon>Bacillati</taxon>
        <taxon>Actinomycetota</taxon>
        <taxon>Actinomycetes</taxon>
        <taxon>Micromonosporales</taxon>
        <taxon>Micromonosporaceae</taxon>
        <taxon>Micromonospora</taxon>
    </lineage>
</organism>
<name>A0A562I3D4_MICOL</name>
<keyword evidence="3" id="KW-0285">Flavoprotein</keyword>
<evidence type="ECO:0008006" key="9">
    <source>
        <dbReference type="Google" id="ProtNLM"/>
    </source>
</evidence>
<dbReference type="OrthoDB" id="3176804at2"/>
<dbReference type="EMBL" id="VLKE01000001">
    <property type="protein sequence ID" value="TWH65316.1"/>
    <property type="molecule type" value="Genomic_DNA"/>
</dbReference>
<evidence type="ECO:0000313" key="7">
    <source>
        <dbReference type="EMBL" id="TWH65316.1"/>
    </source>
</evidence>
<evidence type="ECO:0000256" key="2">
    <source>
        <dbReference type="ARBA" id="ARBA00009347"/>
    </source>
</evidence>
<dbReference type="Gene3D" id="1.20.140.10">
    <property type="entry name" value="Butyryl-CoA Dehydrogenase, subunit A, domain 3"/>
    <property type="match status" value="1"/>
</dbReference>
<evidence type="ECO:0000256" key="1">
    <source>
        <dbReference type="ARBA" id="ARBA00001974"/>
    </source>
</evidence>
<dbReference type="InterPro" id="IPR013786">
    <property type="entry name" value="AcylCoA_DH/ox_N"/>
</dbReference>
<dbReference type="SUPFAM" id="SSF47203">
    <property type="entry name" value="Acyl-CoA dehydrogenase C-terminal domain-like"/>
    <property type="match status" value="1"/>
</dbReference>
<evidence type="ECO:0000313" key="8">
    <source>
        <dbReference type="Proteomes" id="UP000319825"/>
    </source>
</evidence>
<dbReference type="SUPFAM" id="SSF56645">
    <property type="entry name" value="Acyl-CoA dehydrogenase NM domain-like"/>
    <property type="match status" value="1"/>
</dbReference>
<accession>A0A562I3D4</accession>
<protein>
    <recommendedName>
        <fullName evidence="9">Alkylation response protein AidB-like acyl-CoA dehydrogenase</fullName>
    </recommendedName>
</protein>
<evidence type="ECO:0000259" key="5">
    <source>
        <dbReference type="Pfam" id="PF00441"/>
    </source>
</evidence>
<evidence type="ECO:0000256" key="3">
    <source>
        <dbReference type="ARBA" id="ARBA00022630"/>
    </source>
</evidence>
<dbReference type="Pfam" id="PF02771">
    <property type="entry name" value="Acyl-CoA_dh_N"/>
    <property type="match status" value="1"/>
</dbReference>
<dbReference type="Gene3D" id="2.40.110.10">
    <property type="entry name" value="Butyryl-CoA Dehydrogenase, subunit A, domain 2"/>
    <property type="match status" value="1"/>
</dbReference>
<comment type="similarity">
    <text evidence="2">Belongs to the acyl-CoA dehydrogenase family.</text>
</comment>
<feature type="domain" description="Acyl-CoA dehydrogenase/oxidase C-terminal" evidence="5">
    <location>
        <begin position="233"/>
        <end position="353"/>
    </location>
</feature>
<dbReference type="InterPro" id="IPR036250">
    <property type="entry name" value="AcylCo_DH-like_C"/>
</dbReference>
<comment type="cofactor">
    <cofactor evidence="1">
        <name>FAD</name>
        <dbReference type="ChEBI" id="CHEBI:57692"/>
    </cofactor>
</comment>
<keyword evidence="4" id="KW-0274">FAD</keyword>
<dbReference type="AlphaFoldDB" id="A0A562I3D4"/>
<dbReference type="Pfam" id="PF00441">
    <property type="entry name" value="Acyl-CoA_dh_1"/>
    <property type="match status" value="1"/>
</dbReference>
<sequence length="372" mass="39251">MVESTLTQEQLAVRDLAAEIARDVLAETAAASQSSRRVDDGAWRALHESGLVAPVAEAFGGDGVPDTVSHLMAVEELAAGDPASAAAAVWSGHAAVLIGACGDDDQRARYLPRFLDPSTRSAVAHLEGFGRQPSELRATITAEHGGGWRVTGRKVAVAFAAEADPLVVVGTDPSTNALRAAVLEVPDKARCQIETSDHLGLDAVPLSKVTLDLGVPHNRIIGDTPAASRSLSAAITRCRLTNAALMIGAARRAREYAARYATERVAFGRTLSEFQGVAFLIADAETQLMAARLSMLDVASRLDAGVTELERRTTHTLSYAANVSTQVTRDAIQVMGGHGFITDHPVERWYRAVAGLASLDLDPLCSSFAPAL</sequence>
<dbReference type="GO" id="GO:0003995">
    <property type="term" value="F:acyl-CoA dehydrogenase activity"/>
    <property type="evidence" value="ECO:0007669"/>
    <property type="project" value="TreeGrafter"/>
</dbReference>
<dbReference type="Gene3D" id="1.10.540.10">
    <property type="entry name" value="Acyl-CoA dehydrogenase/oxidase, N-terminal domain"/>
    <property type="match status" value="1"/>
</dbReference>